<evidence type="ECO:0000313" key="2">
    <source>
        <dbReference type="EMBL" id="KZS61462.1"/>
    </source>
</evidence>
<keyword evidence="3" id="KW-1185">Reference proteome</keyword>
<organism evidence="2 3">
    <name type="scientific">Mycobacterium ostraviense</name>
    <dbReference type="NCBI Taxonomy" id="2738409"/>
    <lineage>
        <taxon>Bacteria</taxon>
        <taxon>Bacillati</taxon>
        <taxon>Actinomycetota</taxon>
        <taxon>Actinomycetes</taxon>
        <taxon>Mycobacteriales</taxon>
        <taxon>Mycobacteriaceae</taxon>
        <taxon>Mycobacterium</taxon>
    </lineage>
</organism>
<dbReference type="InterPro" id="IPR026483">
    <property type="entry name" value="Cas_Csx17"/>
</dbReference>
<gene>
    <name evidence="2" type="ORF">A4G28_22820</name>
</gene>
<dbReference type="AlphaFoldDB" id="A0A163ZEZ0"/>
<dbReference type="RefSeq" id="WP_075511278.1">
    <property type="nucleotide sequence ID" value="NZ_CP089224.1"/>
</dbReference>
<sequence>MAELVLDGCRVTPLAGYLSALGVHRAVHRLLDPEAQGRWSQGVYVLRCRFDTIDELTVALHASFEPESIVSPWNSGSGFAANGKSPAAERILQWIRESTDERLLPLRLAVAGADRVVSDGLRLGIADLWDKKRKPEVLRLCRNELPDAAVAWLDAAIALGQDDDPSYSRLLGTGGNLGRQDLSATYLQQARTVLEHRDSVAWLASALDGRPRAPLPKDSPGQFDAGGVGASDEPNSVGNPWTFLFVIEGTLLFATAVVRRHGAAYSGAALPFQVPGSTAGFASSASGEHPLAELWAPEWPEPLCIPEAAHLLGEGRADWNSHAARSGLDMARAAATFAVDRGIGAFHRHVFVDRLGQNPIAVPAGRIDVGVRGGVDLLAPLDRWREALRRSDPPSHIFARLRALDQAIFDHACTGQDAALVEVFAALGRCRSAASRSGKVRDSKLPVLSFPHGAKLLDQLRDVIHHDRELRIALALTTSRDGASTFGTWLTDPLLAGGLVPGLADIARRRSFPLATDEVRTDRTPSVRGARIAFERGMSLRSGDIQAFVEGAIDDERTAALTLGLSCVDWRYTGGENLPGTTSASAPALDLVLLFTGAAPLDYVNTDGESRSLVVRPGHDWPSRLIAGQVGAVLQDASRRLRVAGVRHVVSVRGSAFDGRRFAAALLLTIKTSDRRAALNRVAVVGSHQTELVQEVTT</sequence>
<dbReference type="Proteomes" id="UP000077342">
    <property type="component" value="Unassembled WGS sequence"/>
</dbReference>
<dbReference type="NCBIfam" id="TIGR04113">
    <property type="entry name" value="cas_csx17"/>
    <property type="match status" value="1"/>
</dbReference>
<comment type="caution">
    <text evidence="2">The sequence shown here is derived from an EMBL/GenBank/DDBJ whole genome shotgun (WGS) entry which is preliminary data.</text>
</comment>
<protein>
    <submittedName>
        <fullName evidence="2">Type I-U CRISPR-associated protein Csx17</fullName>
    </submittedName>
</protein>
<proteinExistence type="predicted"/>
<name>A0A163ZEZ0_9MYCO</name>
<dbReference type="EMBL" id="LWCI01000115">
    <property type="protein sequence ID" value="KZS61462.1"/>
    <property type="molecule type" value="Genomic_DNA"/>
</dbReference>
<evidence type="ECO:0000256" key="1">
    <source>
        <dbReference type="SAM" id="MobiDB-lite"/>
    </source>
</evidence>
<evidence type="ECO:0000313" key="3">
    <source>
        <dbReference type="Proteomes" id="UP000077342"/>
    </source>
</evidence>
<accession>A0A163ZEZ0</accession>
<feature type="region of interest" description="Disordered" evidence="1">
    <location>
        <begin position="211"/>
        <end position="232"/>
    </location>
</feature>
<reference evidence="3" key="1">
    <citation type="submission" date="2016-04" db="EMBL/GenBank/DDBJ databases">
        <authorList>
            <person name="Strapagiel D."/>
            <person name="Borowka P."/>
            <person name="Marciniak B."/>
            <person name="Bakula Z."/>
            <person name="Van Ingen J."/>
            <person name="Safianowska A."/>
            <person name="Dziadek J."/>
            <person name="Jagielski T."/>
        </authorList>
    </citation>
    <scope>NUCLEOTIDE SEQUENCE [LARGE SCALE GENOMIC DNA]</scope>
    <source>
        <strain evidence="3">1010001458</strain>
    </source>
</reference>